<dbReference type="Gene3D" id="3.30.40.220">
    <property type="match status" value="1"/>
</dbReference>
<dbReference type="Proteomes" id="UP000664859">
    <property type="component" value="Unassembled WGS sequence"/>
</dbReference>
<keyword evidence="2" id="KW-1185">Reference proteome</keyword>
<accession>A0A835Z941</accession>
<gene>
    <name evidence="1" type="ORF">JKP88DRAFT_177681</name>
</gene>
<evidence type="ECO:0000313" key="2">
    <source>
        <dbReference type="Proteomes" id="UP000664859"/>
    </source>
</evidence>
<protein>
    <submittedName>
        <fullName evidence="1">Uncharacterized protein</fullName>
    </submittedName>
</protein>
<name>A0A835Z941_9STRA</name>
<proteinExistence type="predicted"/>
<reference evidence="1" key="1">
    <citation type="submission" date="2021-02" db="EMBL/GenBank/DDBJ databases">
        <title>First Annotated Genome of the Yellow-green Alga Tribonema minus.</title>
        <authorList>
            <person name="Mahan K.M."/>
        </authorList>
    </citation>
    <scope>NUCLEOTIDE SEQUENCE</scope>
    <source>
        <strain evidence="1">UTEX B ZZ1240</strain>
    </source>
</reference>
<dbReference type="AlphaFoldDB" id="A0A835Z941"/>
<evidence type="ECO:0000313" key="1">
    <source>
        <dbReference type="EMBL" id="KAG5188728.1"/>
    </source>
</evidence>
<organism evidence="1 2">
    <name type="scientific">Tribonema minus</name>
    <dbReference type="NCBI Taxonomy" id="303371"/>
    <lineage>
        <taxon>Eukaryota</taxon>
        <taxon>Sar</taxon>
        <taxon>Stramenopiles</taxon>
        <taxon>Ochrophyta</taxon>
        <taxon>PX clade</taxon>
        <taxon>Xanthophyceae</taxon>
        <taxon>Tribonematales</taxon>
        <taxon>Tribonemataceae</taxon>
        <taxon>Tribonema</taxon>
    </lineage>
</organism>
<comment type="caution">
    <text evidence="1">The sequence shown here is derived from an EMBL/GenBank/DDBJ whole genome shotgun (WGS) entry which is preliminary data.</text>
</comment>
<dbReference type="OrthoDB" id="447489at2759"/>
<dbReference type="EMBL" id="JAFCMP010000065">
    <property type="protein sequence ID" value="KAG5188728.1"/>
    <property type="molecule type" value="Genomic_DNA"/>
</dbReference>
<sequence>MSDFQATIERINDQDDYTFENSALCALEFNVRAGWSVAKVKYAATHTDRVDIATVEANVHEALIKPTNCKPASPIFKKEEDGVTLTRCNTCCEWRAQQDFSDCERSTCKRCVSDRQKMYGATWRGAFKRLVTNATHTCKRPTREARGLVCEITFEDAVNMYREQRGVCFYSGIPLTAEGDWKVSLERRDVHVGYTGRNCCLVAAEFQGIDHTVDSKYGGTGSGAWSRSKYEYFRDNYDPANVPVCCPLALVSTPTATDTIENTE</sequence>